<dbReference type="Proteomes" id="UP000618943">
    <property type="component" value="Unassembled WGS sequence"/>
</dbReference>
<proteinExistence type="predicted"/>
<gene>
    <name evidence="1" type="ORF">JFL43_19685</name>
</gene>
<comment type="caution">
    <text evidence="1">The sequence shown here is derived from an EMBL/GenBank/DDBJ whole genome shotgun (WGS) entry which is preliminary data.</text>
</comment>
<dbReference type="EMBL" id="JAEOAH010000046">
    <property type="protein sequence ID" value="MBK3497019.1"/>
    <property type="molecule type" value="Genomic_DNA"/>
</dbReference>
<reference evidence="1 2" key="1">
    <citation type="submission" date="2020-12" db="EMBL/GenBank/DDBJ databases">
        <title>YIM B01967 draft genome.</title>
        <authorList>
            <person name="Yan X."/>
        </authorList>
    </citation>
    <scope>NUCLEOTIDE SEQUENCE [LARGE SCALE GENOMIC DNA]</scope>
    <source>
        <strain evidence="1 2">YIM B01967</strain>
    </source>
</reference>
<dbReference type="InterPro" id="IPR021377">
    <property type="entry name" value="DUF3006"/>
</dbReference>
<name>A0ABS1HC48_9BACL</name>
<dbReference type="RefSeq" id="WP_200750320.1">
    <property type="nucleotide sequence ID" value="NZ_JAEOAH010000046.1"/>
</dbReference>
<evidence type="ECO:0000313" key="2">
    <source>
        <dbReference type="Proteomes" id="UP000618943"/>
    </source>
</evidence>
<accession>A0ABS1HC48</accession>
<sequence length="71" mass="8022">MRKGIIDRFEGEVAVIEFENGTEDFPLTKLPKGAQPGDVLLFENGKILIDLEGKKQLEKEIADLMDDLFKD</sequence>
<protein>
    <submittedName>
        <fullName evidence="1">DUF3006 domain-containing protein</fullName>
    </submittedName>
</protein>
<dbReference type="Pfam" id="PF11213">
    <property type="entry name" value="DUF3006"/>
    <property type="match status" value="1"/>
</dbReference>
<evidence type="ECO:0000313" key="1">
    <source>
        <dbReference type="EMBL" id="MBK3497019.1"/>
    </source>
</evidence>
<organism evidence="1 2">
    <name type="scientific">Viridibacillus soli</name>
    <dbReference type="NCBI Taxonomy" id="2798301"/>
    <lineage>
        <taxon>Bacteria</taxon>
        <taxon>Bacillati</taxon>
        <taxon>Bacillota</taxon>
        <taxon>Bacilli</taxon>
        <taxon>Bacillales</taxon>
        <taxon>Caryophanaceae</taxon>
        <taxon>Viridibacillus</taxon>
    </lineage>
</organism>
<keyword evidence="2" id="KW-1185">Reference proteome</keyword>